<name>A0A7C3WNS6_9BACT</name>
<dbReference type="EMBL" id="DTGA01000063">
    <property type="protein sequence ID" value="HGB30788.1"/>
    <property type="molecule type" value="Genomic_DNA"/>
</dbReference>
<feature type="transmembrane region" description="Helical" evidence="1">
    <location>
        <begin position="157"/>
        <end position="175"/>
    </location>
</feature>
<keyword evidence="1" id="KW-0812">Transmembrane</keyword>
<evidence type="ECO:0000313" key="2">
    <source>
        <dbReference type="EMBL" id="HGB30788.1"/>
    </source>
</evidence>
<accession>A0A7C3WNS6</accession>
<keyword evidence="1" id="KW-1133">Transmembrane helix</keyword>
<dbReference type="AlphaFoldDB" id="A0A7C3WNS6"/>
<evidence type="ECO:0000256" key="1">
    <source>
        <dbReference type="SAM" id="Phobius"/>
    </source>
</evidence>
<keyword evidence="1" id="KW-0472">Membrane</keyword>
<reference evidence="2" key="1">
    <citation type="journal article" date="2020" name="mSystems">
        <title>Genome- and Community-Level Interaction Insights into Carbon Utilization and Element Cycling Functions of Hydrothermarchaeota in Hydrothermal Sediment.</title>
        <authorList>
            <person name="Zhou Z."/>
            <person name="Liu Y."/>
            <person name="Xu W."/>
            <person name="Pan J."/>
            <person name="Luo Z.H."/>
            <person name="Li M."/>
        </authorList>
    </citation>
    <scope>NUCLEOTIDE SEQUENCE [LARGE SCALE GENOMIC DNA]</scope>
    <source>
        <strain evidence="2">SpSt-751</strain>
    </source>
</reference>
<feature type="transmembrane region" description="Helical" evidence="1">
    <location>
        <begin position="187"/>
        <end position="209"/>
    </location>
</feature>
<organism evidence="2">
    <name type="scientific">Dictyoglomus turgidum</name>
    <dbReference type="NCBI Taxonomy" id="513050"/>
    <lineage>
        <taxon>Bacteria</taxon>
        <taxon>Pseudomonadati</taxon>
        <taxon>Dictyoglomota</taxon>
        <taxon>Dictyoglomia</taxon>
        <taxon>Dictyoglomales</taxon>
        <taxon>Dictyoglomaceae</taxon>
        <taxon>Dictyoglomus</taxon>
    </lineage>
</organism>
<gene>
    <name evidence="2" type="ORF">ENV35_02785</name>
</gene>
<sequence>MNKKKAIKLIKERIKEVELLKNTSRYEKEYHFWKYKTENTLKNIFGKDSEYLKKFGNIWTPKGVGTNNIDFQKIYIESLDEAEAMLQALVDGIENDEIGKFEAKQNIQKDKKMYPNEVQIAIIAILIMFYLALPTILPKEIGGFTLTLPRIASYSLAVLWFVTVIIGAFASDTLLASPKIKNLYQLWFSICNTATLFWFILLLAAYLSYLLL</sequence>
<protein>
    <submittedName>
        <fullName evidence="2">Uncharacterized protein</fullName>
    </submittedName>
</protein>
<comment type="caution">
    <text evidence="2">The sequence shown here is derived from an EMBL/GenBank/DDBJ whole genome shotgun (WGS) entry which is preliminary data.</text>
</comment>
<feature type="transmembrane region" description="Helical" evidence="1">
    <location>
        <begin position="118"/>
        <end position="137"/>
    </location>
</feature>
<proteinExistence type="predicted"/>